<evidence type="ECO:0000313" key="2">
    <source>
        <dbReference type="Proteomes" id="UP000518266"/>
    </source>
</evidence>
<dbReference type="EMBL" id="JAAKFY010000008">
    <property type="protein sequence ID" value="KAF3853609.1"/>
    <property type="molecule type" value="Genomic_DNA"/>
</dbReference>
<dbReference type="AlphaFoldDB" id="A0A7J5YXY5"/>
<comment type="caution">
    <text evidence="1">The sequence shown here is derived from an EMBL/GenBank/DDBJ whole genome shotgun (WGS) entry which is preliminary data.</text>
</comment>
<gene>
    <name evidence="1" type="ORF">F7725_014297</name>
</gene>
<sequence length="256" mass="27420">MMCRVEVLLQEGHRHDSLRHPGWIQTLLPFEHPGAGAEAEQTSGPRAFTNSVGSDPSSTSSTFTLLLLLRPNSEGHLEDTNTETISFGHLPGSSMCFAAVPQEENGCLSSWRKHGGSFPALTNTCSTVIRAEVPFSLTLDLLPCQKKQAVLSLPGVPALSSPGFSDDVGVAFVQLAQALFMQLLLAVLFDVPGIYSYCSQLRLPPVVRSHQAVAPLHIHPSSRVFTEAGSLSSRALASHACSSRSRVGRSMECTGL</sequence>
<organism evidence="1 2">
    <name type="scientific">Dissostichus mawsoni</name>
    <name type="common">Antarctic cod</name>
    <dbReference type="NCBI Taxonomy" id="36200"/>
    <lineage>
        <taxon>Eukaryota</taxon>
        <taxon>Metazoa</taxon>
        <taxon>Chordata</taxon>
        <taxon>Craniata</taxon>
        <taxon>Vertebrata</taxon>
        <taxon>Euteleostomi</taxon>
        <taxon>Actinopterygii</taxon>
        <taxon>Neopterygii</taxon>
        <taxon>Teleostei</taxon>
        <taxon>Neoteleostei</taxon>
        <taxon>Acanthomorphata</taxon>
        <taxon>Eupercaria</taxon>
        <taxon>Perciformes</taxon>
        <taxon>Notothenioidei</taxon>
        <taxon>Nototheniidae</taxon>
        <taxon>Dissostichus</taxon>
    </lineage>
</organism>
<accession>A0A7J5YXY5</accession>
<dbReference type="Proteomes" id="UP000518266">
    <property type="component" value="Unassembled WGS sequence"/>
</dbReference>
<keyword evidence="2" id="KW-1185">Reference proteome</keyword>
<name>A0A7J5YXY5_DISMA</name>
<proteinExistence type="predicted"/>
<evidence type="ECO:0000313" key="1">
    <source>
        <dbReference type="EMBL" id="KAF3853609.1"/>
    </source>
</evidence>
<reference evidence="1 2" key="1">
    <citation type="submission" date="2020-03" db="EMBL/GenBank/DDBJ databases">
        <title>Dissostichus mawsoni Genome sequencing and assembly.</title>
        <authorList>
            <person name="Park H."/>
        </authorList>
    </citation>
    <scope>NUCLEOTIDE SEQUENCE [LARGE SCALE GENOMIC DNA]</scope>
    <source>
        <strain evidence="1">DM0001</strain>
        <tissue evidence="1">Muscle</tissue>
    </source>
</reference>
<protein>
    <submittedName>
        <fullName evidence="1">Uncharacterized protein</fullName>
    </submittedName>
</protein>